<dbReference type="AlphaFoldDB" id="A0AAD6CXM1"/>
<feature type="signal peptide" evidence="1">
    <location>
        <begin position="1"/>
        <end position="16"/>
    </location>
</feature>
<evidence type="ECO:0000313" key="3">
    <source>
        <dbReference type="Proteomes" id="UP001220324"/>
    </source>
</evidence>
<keyword evidence="3" id="KW-1185">Reference proteome</keyword>
<feature type="chain" id="PRO_5042052208" evidence="1">
    <location>
        <begin position="17"/>
        <end position="107"/>
    </location>
</feature>
<accession>A0AAD6CXM1</accession>
<proteinExistence type="predicted"/>
<dbReference type="Proteomes" id="UP001220324">
    <property type="component" value="Unassembled WGS sequence"/>
</dbReference>
<name>A0AAD6CXM1_9EURO</name>
<comment type="caution">
    <text evidence="2">The sequence shown here is derived from an EMBL/GenBank/DDBJ whole genome shotgun (WGS) entry which is preliminary data.</text>
</comment>
<gene>
    <name evidence="2" type="ORF">N7494_005177</name>
</gene>
<reference evidence="2 3" key="1">
    <citation type="journal article" date="2023" name="IMA Fungus">
        <title>Comparative genomic study of the Penicillium genus elucidates a diverse pangenome and 15 lateral gene transfer events.</title>
        <authorList>
            <person name="Petersen C."/>
            <person name="Sorensen T."/>
            <person name="Nielsen M.R."/>
            <person name="Sondergaard T.E."/>
            <person name="Sorensen J.L."/>
            <person name="Fitzpatrick D.A."/>
            <person name="Frisvad J.C."/>
            <person name="Nielsen K.L."/>
        </authorList>
    </citation>
    <scope>NUCLEOTIDE SEQUENCE [LARGE SCALE GENOMIC DNA]</scope>
    <source>
        <strain evidence="2 3">IBT 35679</strain>
    </source>
</reference>
<keyword evidence="1" id="KW-0732">Signal</keyword>
<dbReference type="EMBL" id="JAQIZZ010000004">
    <property type="protein sequence ID" value="KAJ5543898.1"/>
    <property type="molecule type" value="Genomic_DNA"/>
</dbReference>
<protein>
    <submittedName>
        <fullName evidence="2">Uncharacterized protein</fullName>
    </submittedName>
</protein>
<evidence type="ECO:0000256" key="1">
    <source>
        <dbReference type="SAM" id="SignalP"/>
    </source>
</evidence>
<evidence type="ECO:0000313" key="2">
    <source>
        <dbReference type="EMBL" id="KAJ5543898.1"/>
    </source>
</evidence>
<organism evidence="2 3">
    <name type="scientific">Penicillium frequentans</name>
    <dbReference type="NCBI Taxonomy" id="3151616"/>
    <lineage>
        <taxon>Eukaryota</taxon>
        <taxon>Fungi</taxon>
        <taxon>Dikarya</taxon>
        <taxon>Ascomycota</taxon>
        <taxon>Pezizomycotina</taxon>
        <taxon>Eurotiomycetes</taxon>
        <taxon>Eurotiomycetidae</taxon>
        <taxon>Eurotiales</taxon>
        <taxon>Aspergillaceae</taxon>
        <taxon>Penicillium</taxon>
    </lineage>
</organism>
<sequence length="107" mass="11396">MRFIFFLVAFAGLAMAQNSVIGLPTADQANSLTSSQEMAVATGLVSCPSRVCQPASNIIGSVVYNGLFDPVYHEAYLPPYQNFTITVPSSFAAGQAHINVAHTILMD</sequence>